<dbReference type="Gene3D" id="2.40.320.10">
    <property type="entry name" value="Hypothetical Protein Pfu-838710-001"/>
    <property type="match status" value="1"/>
</dbReference>
<evidence type="ECO:0008006" key="2">
    <source>
        <dbReference type="Google" id="ProtNLM"/>
    </source>
</evidence>
<evidence type="ECO:0000313" key="1">
    <source>
        <dbReference type="EMBL" id="SVB61430.1"/>
    </source>
</evidence>
<accession>A0A382FEP3</accession>
<feature type="non-terminal residue" evidence="1">
    <location>
        <position position="1"/>
    </location>
</feature>
<protein>
    <recommendedName>
        <fullName evidence="2">CYTH domain-containing protein</fullName>
    </recommendedName>
</protein>
<reference evidence="1" key="1">
    <citation type="submission" date="2018-05" db="EMBL/GenBank/DDBJ databases">
        <authorList>
            <person name="Lanie J.A."/>
            <person name="Ng W.-L."/>
            <person name="Kazmierczak K.M."/>
            <person name="Andrzejewski T.M."/>
            <person name="Davidsen T.M."/>
            <person name="Wayne K.J."/>
            <person name="Tettelin H."/>
            <person name="Glass J.I."/>
            <person name="Rusch D."/>
            <person name="Podicherti R."/>
            <person name="Tsui H.-C.T."/>
            <person name="Winkler M.E."/>
        </authorList>
    </citation>
    <scope>NUCLEOTIDE SEQUENCE</scope>
</reference>
<dbReference type="InterPro" id="IPR033469">
    <property type="entry name" value="CYTH-like_dom_sf"/>
</dbReference>
<sequence length="179" mass="19679">VVEAWGKYSAGEYERRFLLQEIPPGAANPRRIRDRYLTGTRLRLRLTESPDGQLLERKLGHKRRVADDDPTAVMHTSLYLDRGEFELLAALPGRDLVKVRWAVDLDGEAGSVDVFEGDLLGLVMLEVDLKSAARLTGFSPPAWAGPEVTHDEAFTGGALSMLLPADLDQAVTRLVGSGR</sequence>
<name>A0A382FEP3_9ZZZZ</name>
<organism evidence="1">
    <name type="scientific">marine metagenome</name>
    <dbReference type="NCBI Taxonomy" id="408172"/>
    <lineage>
        <taxon>unclassified sequences</taxon>
        <taxon>metagenomes</taxon>
        <taxon>ecological metagenomes</taxon>
    </lineage>
</organism>
<dbReference type="EMBL" id="UINC01049531">
    <property type="protein sequence ID" value="SVB61430.1"/>
    <property type="molecule type" value="Genomic_DNA"/>
</dbReference>
<dbReference type="InterPro" id="IPR012042">
    <property type="entry name" value="NeuTTM/CthTTM-like"/>
</dbReference>
<dbReference type="SUPFAM" id="SSF55154">
    <property type="entry name" value="CYTH-like phosphatases"/>
    <property type="match status" value="1"/>
</dbReference>
<dbReference type="PIRSF" id="PIRSF016487">
    <property type="entry name" value="CYTH_UCP016487"/>
    <property type="match status" value="1"/>
</dbReference>
<dbReference type="AlphaFoldDB" id="A0A382FEP3"/>
<proteinExistence type="predicted"/>
<gene>
    <name evidence="1" type="ORF">METZ01_LOCUS214284</name>
</gene>